<organism evidence="1 2">
    <name type="scientific">Burkholderia ambifaria IOP40-10</name>
    <dbReference type="NCBI Taxonomy" id="396596"/>
    <lineage>
        <taxon>Bacteria</taxon>
        <taxon>Pseudomonadati</taxon>
        <taxon>Pseudomonadota</taxon>
        <taxon>Betaproteobacteria</taxon>
        <taxon>Burkholderiales</taxon>
        <taxon>Burkholderiaceae</taxon>
        <taxon>Burkholderia</taxon>
        <taxon>Burkholderia cepacia complex</taxon>
    </lineage>
</organism>
<proteinExistence type="predicted"/>
<sequence>MRSTKPAAYSGSGTQCRRSFCGSDFSSSCTFSFSIPGTSHSQRRASTWFSAYSGTASVTPSRGVPGSKWYVSAISTPAIVARFGNSSVVTPAASWRIRSSRDRYSSRCLSSARPPLLTSSRYQRSNAAPVWMPSGIAWS</sequence>
<evidence type="ECO:0000313" key="1">
    <source>
        <dbReference type="EMBL" id="EDS99818.1"/>
    </source>
</evidence>
<reference evidence="1 2" key="1">
    <citation type="submission" date="2008-03" db="EMBL/GenBank/DDBJ databases">
        <title>Sequencing of the draft genome and assembly of Burkholderia ambifaria IOP40-10.</title>
        <authorList>
            <consortium name="US DOE Joint Genome Institute (JGI-PGF)"/>
            <person name="Copeland A."/>
            <person name="Lucas S."/>
            <person name="Lapidus A."/>
            <person name="Glavina del Rio T."/>
            <person name="Dalin E."/>
            <person name="Tice H."/>
            <person name="Bruce D."/>
            <person name="Goodwin L."/>
            <person name="Pitluck S."/>
            <person name="Larimer F."/>
            <person name="Land M.L."/>
            <person name="Hauser L."/>
            <person name="Tiedje J."/>
            <person name="Richardson P."/>
        </authorList>
    </citation>
    <scope>NUCLEOTIDE SEQUENCE [LARGE SCALE GENOMIC DNA]</scope>
    <source>
        <strain evidence="1 2">IOP40-10</strain>
    </source>
</reference>
<dbReference type="EMBL" id="ABLC01000425">
    <property type="protein sequence ID" value="EDS99818.1"/>
    <property type="molecule type" value="Genomic_DNA"/>
</dbReference>
<name>B1FRK4_9BURK</name>
<accession>B1FRK4</accession>
<gene>
    <name evidence="1" type="ORF">BamIOP4010DRAFT_6666</name>
</gene>
<evidence type="ECO:0000313" key="2">
    <source>
        <dbReference type="Proteomes" id="UP000005463"/>
    </source>
</evidence>
<dbReference type="AlphaFoldDB" id="B1FRK4"/>
<dbReference type="Proteomes" id="UP000005463">
    <property type="component" value="Unassembled WGS sequence"/>
</dbReference>
<protein>
    <submittedName>
        <fullName evidence="1">Uncharacterized protein</fullName>
    </submittedName>
</protein>
<comment type="caution">
    <text evidence="1">The sequence shown here is derived from an EMBL/GenBank/DDBJ whole genome shotgun (WGS) entry which is preliminary data.</text>
</comment>